<proteinExistence type="predicted"/>
<name>W6QGW8_PENRF</name>
<dbReference type="CDD" id="cd22117">
    <property type="entry name" value="F-box_FBXL4"/>
    <property type="match status" value="1"/>
</dbReference>
<dbReference type="EMBL" id="HG792017">
    <property type="protein sequence ID" value="CDM33434.1"/>
    <property type="molecule type" value="Genomic_DNA"/>
</dbReference>
<dbReference type="AlphaFoldDB" id="W6QGW8"/>
<dbReference type="GO" id="GO:0016567">
    <property type="term" value="P:protein ubiquitination"/>
    <property type="evidence" value="ECO:0007669"/>
    <property type="project" value="UniProtKB-UniPathway"/>
</dbReference>
<dbReference type="Proteomes" id="UP000030686">
    <property type="component" value="Unassembled WGS sequence"/>
</dbReference>
<dbReference type="PANTHER" id="PTHR10706">
    <property type="entry name" value="F-BOX FAMILY PROTEIN"/>
    <property type="match status" value="1"/>
</dbReference>
<dbReference type="Pfam" id="PF12014">
    <property type="entry name" value="Cyclin_D1_bind"/>
    <property type="match status" value="1"/>
</dbReference>
<feature type="region of interest" description="Disordered" evidence="3">
    <location>
        <begin position="1"/>
        <end position="32"/>
    </location>
</feature>
<keyword evidence="2" id="KW-0833">Ubl conjugation pathway</keyword>
<dbReference type="PROSITE" id="PS50181">
    <property type="entry name" value="FBOX"/>
    <property type="match status" value="1"/>
</dbReference>
<dbReference type="STRING" id="1365484.W6QGW8"/>
<dbReference type="InterPro" id="IPR001810">
    <property type="entry name" value="F-box_dom"/>
</dbReference>
<dbReference type="UniPathway" id="UPA00143"/>
<evidence type="ECO:0000313" key="5">
    <source>
        <dbReference type="EMBL" id="CDM33434.1"/>
    </source>
</evidence>
<feature type="domain" description="F-box" evidence="4">
    <location>
        <begin position="36"/>
        <end position="82"/>
    </location>
</feature>
<evidence type="ECO:0000259" key="4">
    <source>
        <dbReference type="PROSITE" id="PS50181"/>
    </source>
</evidence>
<dbReference type="PANTHER" id="PTHR10706:SF130">
    <property type="entry name" value="F-BOX ONLY PROTEIN 31"/>
    <property type="match status" value="1"/>
</dbReference>
<sequence>MNQASEGKMAITTRTSREQSNDGPNDRSLNDEQLSPSFLEKLPAELIHEIASYLSAPDLGCLGATCRALVDHASNDLLWASLVNERLPTPIQNSGPFESFRRLYLAYHPYWFIPQHKIWFADTEHTGMLIIARYDNRRGVIEAYPVFADRGFPQFQTWISHPEVMIQSFEPSVYKGFDPVLFLSDHNPSSRTAPIQSFKSMPERHMPMYSDTRHMYTSLSLCSSFKHSESRVKPYVLWPPRTIQTNARTVRDLRDSSPPIPKYLSDLSESFFRVRKWANQELTSPAPNEPGLTFSTLDPVLYTPTEAKPYQGIWVGDYSAHGCEFLLVSQDKITTVAPGSENESKIIDAQEDVRHRGPLLAVKLTGDPNVPRGQYSFVADDIGASGFISIGTEEPFVGARIVRCRGHVAGLGFHDDTYIESQLILISPDHMAHYWKEMGHVSYYRRVDIDAL</sequence>
<accession>W6QGW8</accession>
<dbReference type="SUPFAM" id="SSF81383">
    <property type="entry name" value="F-box domain"/>
    <property type="match status" value="1"/>
</dbReference>
<organism evidence="5 6">
    <name type="scientific">Penicillium roqueforti (strain FM164)</name>
    <dbReference type="NCBI Taxonomy" id="1365484"/>
    <lineage>
        <taxon>Eukaryota</taxon>
        <taxon>Fungi</taxon>
        <taxon>Dikarya</taxon>
        <taxon>Ascomycota</taxon>
        <taxon>Pezizomycotina</taxon>
        <taxon>Eurotiomycetes</taxon>
        <taxon>Eurotiomycetidae</taxon>
        <taxon>Eurotiales</taxon>
        <taxon>Aspergillaceae</taxon>
        <taxon>Penicillium</taxon>
    </lineage>
</organism>
<gene>
    <name evidence="5" type="ORF">PROQFM164_S03g000158</name>
</gene>
<protein>
    <submittedName>
        <fullName evidence="5">F-box domain, cyclin-like</fullName>
    </submittedName>
</protein>
<evidence type="ECO:0000256" key="3">
    <source>
        <dbReference type="SAM" id="MobiDB-lite"/>
    </source>
</evidence>
<dbReference type="Gene3D" id="1.20.1280.50">
    <property type="match status" value="1"/>
</dbReference>
<dbReference type="Pfam" id="PF12937">
    <property type="entry name" value="F-box-like"/>
    <property type="match status" value="1"/>
</dbReference>
<dbReference type="OMA" id="HPCWFIP"/>
<dbReference type="OrthoDB" id="722566at2759"/>
<keyword evidence="6" id="KW-1185">Reference proteome</keyword>
<evidence type="ECO:0000256" key="1">
    <source>
        <dbReference type="ARBA" id="ARBA00004906"/>
    </source>
</evidence>
<dbReference type="InterPro" id="IPR036047">
    <property type="entry name" value="F-box-like_dom_sf"/>
</dbReference>
<feature type="compositionally biased region" description="Basic and acidic residues" evidence="3">
    <location>
        <begin position="15"/>
        <end position="30"/>
    </location>
</feature>
<evidence type="ECO:0000256" key="2">
    <source>
        <dbReference type="ARBA" id="ARBA00022786"/>
    </source>
</evidence>
<evidence type="ECO:0000313" key="6">
    <source>
        <dbReference type="Proteomes" id="UP000030686"/>
    </source>
</evidence>
<reference evidence="5" key="1">
    <citation type="journal article" date="2014" name="Nat. Commun.">
        <title>Multiple recent horizontal transfers of a large genomic region in cheese making fungi.</title>
        <authorList>
            <person name="Cheeseman K."/>
            <person name="Ropars J."/>
            <person name="Renault P."/>
            <person name="Dupont J."/>
            <person name="Gouzy J."/>
            <person name="Branca A."/>
            <person name="Abraham A.L."/>
            <person name="Ceppi M."/>
            <person name="Conseiller E."/>
            <person name="Debuchy R."/>
            <person name="Malagnac F."/>
            <person name="Goarin A."/>
            <person name="Silar P."/>
            <person name="Lacoste S."/>
            <person name="Sallet E."/>
            <person name="Bensimon A."/>
            <person name="Giraud T."/>
            <person name="Brygoo Y."/>
        </authorList>
    </citation>
    <scope>NUCLEOTIDE SEQUENCE [LARGE SCALE GENOMIC DNA]</scope>
    <source>
        <strain evidence="5">FM164</strain>
    </source>
</reference>
<dbReference type="InterPro" id="IPR045048">
    <property type="entry name" value="FBXO31/39"/>
</dbReference>
<comment type="pathway">
    <text evidence="1">Protein modification; protein ubiquitination.</text>
</comment>